<name>A0ABD6A1T9_9EURY</name>
<reference evidence="2 3" key="1">
    <citation type="journal article" date="2019" name="Int. J. Syst. Evol. Microbiol.">
        <title>The Global Catalogue of Microorganisms (GCM) 10K type strain sequencing project: providing services to taxonomists for standard genome sequencing and annotation.</title>
        <authorList>
            <consortium name="The Broad Institute Genomics Platform"/>
            <consortium name="The Broad Institute Genome Sequencing Center for Infectious Disease"/>
            <person name="Wu L."/>
            <person name="Ma J."/>
        </authorList>
    </citation>
    <scope>NUCLEOTIDE SEQUENCE [LARGE SCALE GENOMIC DNA]</scope>
    <source>
        <strain evidence="2 3">GX21</strain>
    </source>
</reference>
<dbReference type="InterPro" id="IPR019278">
    <property type="entry name" value="DICT_dom"/>
</dbReference>
<dbReference type="AlphaFoldDB" id="A0ABD6A1T9"/>
<dbReference type="GeneID" id="96955113"/>
<keyword evidence="3" id="KW-1185">Reference proteome</keyword>
<accession>A0ABD6A1T9</accession>
<dbReference type="Proteomes" id="UP001596434">
    <property type="component" value="Unassembled WGS sequence"/>
</dbReference>
<organism evidence="2 3">
    <name type="scientific">Haloplanus litoreus</name>
    <dbReference type="NCBI Taxonomy" id="767515"/>
    <lineage>
        <taxon>Archaea</taxon>
        <taxon>Methanobacteriati</taxon>
        <taxon>Methanobacteriota</taxon>
        <taxon>Stenosarchaea group</taxon>
        <taxon>Halobacteria</taxon>
        <taxon>Halobacteriales</taxon>
        <taxon>Haloferacaceae</taxon>
        <taxon>Haloplanus</taxon>
    </lineage>
</organism>
<dbReference type="RefSeq" id="WP_379705993.1">
    <property type="nucleotide sequence ID" value="NZ_JBHTAT010000001.1"/>
</dbReference>
<dbReference type="InterPro" id="IPR016954">
    <property type="entry name" value="Uncharacterised_Vng0742h"/>
</dbReference>
<proteinExistence type="predicted"/>
<dbReference type="EMBL" id="JBHTAT010000001">
    <property type="protein sequence ID" value="MFC7256719.1"/>
    <property type="molecule type" value="Genomic_DNA"/>
</dbReference>
<comment type="caution">
    <text evidence="2">The sequence shown here is derived from an EMBL/GenBank/DDBJ whole genome shotgun (WGS) entry which is preliminary data.</text>
</comment>
<feature type="domain" description="DICT" evidence="1">
    <location>
        <begin position="123"/>
        <end position="226"/>
    </location>
</feature>
<evidence type="ECO:0000313" key="2">
    <source>
        <dbReference type="EMBL" id="MFC7256719.1"/>
    </source>
</evidence>
<sequence length="256" mass="28734">MTDPPDSLASFIGSGEVTHRSLAVVNRTRPQPIHDMLEELFAQQTVSVEELDVPDSEENLVVLLEEGDVVATSPLKALEDEILLVNSDLYVTGAKALEDVSLPAVFEGLEETPFRVRGYPASNSEKLPLIMMSRYIEKLAWEDGVGCLRSSFQRLSRLDDERGTRKVYRKLGSTDVDVHVYGVPDWIPPKPFPGVVHAGYFGEFRSSWFVVHHADDEDARTAALIAEHVGNDEWEALWTFQHDRVSAVNRYVERAL</sequence>
<evidence type="ECO:0000259" key="1">
    <source>
        <dbReference type="Pfam" id="PF10069"/>
    </source>
</evidence>
<evidence type="ECO:0000313" key="3">
    <source>
        <dbReference type="Proteomes" id="UP001596434"/>
    </source>
</evidence>
<dbReference type="Pfam" id="PF10069">
    <property type="entry name" value="DICT"/>
    <property type="match status" value="1"/>
</dbReference>
<dbReference type="PIRSF" id="PIRSF030471">
    <property type="entry name" value="STR_Vng0742h_prd"/>
    <property type="match status" value="1"/>
</dbReference>
<protein>
    <submittedName>
        <fullName evidence="2">DICT sensory domain-containing protein</fullName>
    </submittedName>
</protein>
<gene>
    <name evidence="2" type="ORF">ACFQKE_15645</name>
</gene>